<name>A0ABW7JPH0_9NOCA</name>
<organism evidence="2 3">
    <name type="scientific">Antrihabitans spumae</name>
    <dbReference type="NCBI Taxonomy" id="3373370"/>
    <lineage>
        <taxon>Bacteria</taxon>
        <taxon>Bacillati</taxon>
        <taxon>Actinomycetota</taxon>
        <taxon>Actinomycetes</taxon>
        <taxon>Mycobacteriales</taxon>
        <taxon>Nocardiaceae</taxon>
        <taxon>Antrihabitans</taxon>
    </lineage>
</organism>
<dbReference type="EMBL" id="JBIMSO010000058">
    <property type="protein sequence ID" value="MFH5209907.1"/>
    <property type="molecule type" value="Genomic_DNA"/>
</dbReference>
<reference evidence="2 3" key="1">
    <citation type="submission" date="2024-10" db="EMBL/GenBank/DDBJ databases">
        <authorList>
            <person name="Riesco R."/>
        </authorList>
    </citation>
    <scope>NUCLEOTIDE SEQUENCE [LARGE SCALE GENOMIC DNA]</scope>
    <source>
        <strain evidence="2 3">NCIMB 15449</strain>
    </source>
</reference>
<accession>A0ABW7JPH0</accession>
<sequence length="222" mass="22844">MTPNSDDAPHAVAYRTRWGRASIAMIAGFATVTAMAVSALNGALGSSFVATSARGELAVDGLKTDQVAAIVRNVPTKDFNGQPSSEWVATFLIGHGYANGVCLTEKASMFGQTVTLLLFAGDQDPSTSEIEVNGLTLDVFDANAFLQAQGNTAVNKSPTEIAIPGVPLPAGASPYEFGLEAQSVVLQNATATVLDGGLLELPADISLDARMVMGDVDCPAPG</sequence>
<keyword evidence="1" id="KW-1133">Transmembrane helix</keyword>
<proteinExistence type="predicted"/>
<evidence type="ECO:0008006" key="4">
    <source>
        <dbReference type="Google" id="ProtNLM"/>
    </source>
</evidence>
<dbReference type="Proteomes" id="UP001609175">
    <property type="component" value="Unassembled WGS sequence"/>
</dbReference>
<protein>
    <recommendedName>
        <fullName evidence="4">Cholesterol esterase</fullName>
    </recommendedName>
</protein>
<evidence type="ECO:0000256" key="1">
    <source>
        <dbReference type="SAM" id="Phobius"/>
    </source>
</evidence>
<keyword evidence="1" id="KW-0472">Membrane</keyword>
<keyword evidence="1" id="KW-0812">Transmembrane</keyword>
<evidence type="ECO:0000313" key="3">
    <source>
        <dbReference type="Proteomes" id="UP001609175"/>
    </source>
</evidence>
<evidence type="ECO:0000313" key="2">
    <source>
        <dbReference type="EMBL" id="MFH5209907.1"/>
    </source>
</evidence>
<dbReference type="RefSeq" id="WP_395115589.1">
    <property type="nucleotide sequence ID" value="NZ_JBIMSO010000058.1"/>
</dbReference>
<feature type="transmembrane region" description="Helical" evidence="1">
    <location>
        <begin position="21"/>
        <end position="44"/>
    </location>
</feature>
<gene>
    <name evidence="2" type="ORF">ACHIPZ_17135</name>
</gene>
<comment type="caution">
    <text evidence="2">The sequence shown here is derived from an EMBL/GenBank/DDBJ whole genome shotgun (WGS) entry which is preliminary data.</text>
</comment>